<keyword evidence="4" id="KW-1185">Reference proteome</keyword>
<dbReference type="EMBL" id="WNLA01000037">
    <property type="protein sequence ID" value="MTW06102.1"/>
    <property type="molecule type" value="Genomic_DNA"/>
</dbReference>
<proteinExistence type="predicted"/>
<evidence type="ECO:0000313" key="3">
    <source>
        <dbReference type="EMBL" id="MTW06102.1"/>
    </source>
</evidence>
<name>A0A6L6QA33_9BURK</name>
<accession>A0A6L6QA33</accession>
<dbReference type="RefSeq" id="WP_155442436.1">
    <property type="nucleotide sequence ID" value="NZ_WNLA01000037.1"/>
</dbReference>
<keyword evidence="2" id="KW-1133">Transmembrane helix</keyword>
<feature type="transmembrane region" description="Helical" evidence="2">
    <location>
        <begin position="12"/>
        <end position="31"/>
    </location>
</feature>
<comment type="caution">
    <text evidence="3">The sequence shown here is derived from an EMBL/GenBank/DDBJ whole genome shotgun (WGS) entry which is preliminary data.</text>
</comment>
<reference evidence="3 4" key="1">
    <citation type="submission" date="2019-11" db="EMBL/GenBank/DDBJ databases">
        <title>Type strains purchased from KCTC, JCM and DSMZ.</title>
        <authorList>
            <person name="Lu H."/>
        </authorList>
    </citation>
    <scope>NUCLEOTIDE SEQUENCE [LARGE SCALE GENOMIC DNA]</scope>
    <source>
        <strain evidence="3 4">KCTC 42409</strain>
    </source>
</reference>
<dbReference type="Proteomes" id="UP000484015">
    <property type="component" value="Unassembled WGS sequence"/>
</dbReference>
<feature type="region of interest" description="Disordered" evidence="1">
    <location>
        <begin position="39"/>
        <end position="88"/>
    </location>
</feature>
<dbReference type="AlphaFoldDB" id="A0A6L6QA33"/>
<organism evidence="3 4">
    <name type="scientific">Pseudoduganella ginsengisoli</name>
    <dbReference type="NCBI Taxonomy" id="1462440"/>
    <lineage>
        <taxon>Bacteria</taxon>
        <taxon>Pseudomonadati</taxon>
        <taxon>Pseudomonadota</taxon>
        <taxon>Betaproteobacteria</taxon>
        <taxon>Burkholderiales</taxon>
        <taxon>Oxalobacteraceae</taxon>
        <taxon>Telluria group</taxon>
        <taxon>Pseudoduganella</taxon>
    </lineage>
</organism>
<dbReference type="OrthoDB" id="8907664at2"/>
<keyword evidence="2" id="KW-0472">Membrane</keyword>
<sequence>MNQRWRPSPGYLTVALLLAVGVAVVLVFLWLTSGPDTGTDAPAPVQPPAGSATGPAPAAQPSMASRGSPAAPQHAPEGDADPTPDLRSYVARGEKPSMAEVITRLHERGIHTGLAAFNPPGTRPPLVGLAVPEDFPLPPGYVRHHQATDDGQRIEAILMYAPGYQPVDAAGRPIAVPKDRVVPPEQAPPGLAVRRITIPPPLDPTQH</sequence>
<evidence type="ECO:0000256" key="1">
    <source>
        <dbReference type="SAM" id="MobiDB-lite"/>
    </source>
</evidence>
<evidence type="ECO:0000313" key="4">
    <source>
        <dbReference type="Proteomes" id="UP000484015"/>
    </source>
</evidence>
<evidence type="ECO:0000256" key="2">
    <source>
        <dbReference type="SAM" id="Phobius"/>
    </source>
</evidence>
<keyword evidence="2" id="KW-0812">Transmembrane</keyword>
<gene>
    <name evidence="3" type="ORF">GM668_28900</name>
</gene>
<feature type="compositionally biased region" description="Low complexity" evidence="1">
    <location>
        <begin position="48"/>
        <end position="62"/>
    </location>
</feature>
<protein>
    <submittedName>
        <fullName evidence="3">Uncharacterized protein</fullName>
    </submittedName>
</protein>